<dbReference type="STRING" id="199310.c4868"/>
<proteinExistence type="predicted"/>
<feature type="compositionally biased region" description="Polar residues" evidence="1">
    <location>
        <begin position="1"/>
        <end position="14"/>
    </location>
</feature>
<dbReference type="KEGG" id="ecc:c4868"/>
<sequence>MFGQPSGTLCSSQHNIRESGDEKVGRRFNIFAGGNQRYGKGYSAS</sequence>
<protein>
    <submittedName>
        <fullName evidence="2">Uncharacterized protein</fullName>
    </submittedName>
</protein>
<feature type="compositionally biased region" description="Basic and acidic residues" evidence="1">
    <location>
        <begin position="15"/>
        <end position="24"/>
    </location>
</feature>
<name>A0A0H2VCV8_ECOL6</name>
<evidence type="ECO:0000256" key="1">
    <source>
        <dbReference type="SAM" id="MobiDB-lite"/>
    </source>
</evidence>
<organism evidence="2 3">
    <name type="scientific">Escherichia coli O6:H1 (strain CFT073 / ATCC 700928 / UPEC)</name>
    <dbReference type="NCBI Taxonomy" id="199310"/>
    <lineage>
        <taxon>Bacteria</taxon>
        <taxon>Pseudomonadati</taxon>
        <taxon>Pseudomonadota</taxon>
        <taxon>Gammaproteobacteria</taxon>
        <taxon>Enterobacterales</taxon>
        <taxon>Enterobacteriaceae</taxon>
        <taxon>Escherichia</taxon>
    </lineage>
</organism>
<gene>
    <name evidence="2" type="ordered locus">c4868</name>
</gene>
<evidence type="ECO:0000313" key="3">
    <source>
        <dbReference type="Proteomes" id="UP000001410"/>
    </source>
</evidence>
<evidence type="ECO:0000313" key="2">
    <source>
        <dbReference type="EMBL" id="AAN83296.1"/>
    </source>
</evidence>
<dbReference type="Proteomes" id="UP000001410">
    <property type="component" value="Chromosome"/>
</dbReference>
<dbReference type="HOGENOM" id="CLU_3199131_0_0_6"/>
<dbReference type="EMBL" id="AE014075">
    <property type="protein sequence ID" value="AAN83296.1"/>
    <property type="molecule type" value="Genomic_DNA"/>
</dbReference>
<keyword evidence="3" id="KW-1185">Reference proteome</keyword>
<dbReference type="AlphaFoldDB" id="A0A0H2VCV8"/>
<reference evidence="2 3" key="1">
    <citation type="journal article" date="2002" name="Proc. Natl. Acad. Sci. U.S.A.">
        <title>Extensive mosaic structure revealed by the complete genome sequence of uropathogenic Escherichia coli.</title>
        <authorList>
            <person name="Welch R.A."/>
            <person name="Burland V."/>
            <person name="Plunkett G.III."/>
            <person name="Redford P."/>
            <person name="Roesch P."/>
            <person name="Rasko D."/>
            <person name="Buckles E.L."/>
            <person name="Liou S.R."/>
            <person name="Boutin A."/>
            <person name="Hackett J."/>
            <person name="Stroud D."/>
            <person name="Mayhew G.F."/>
            <person name="Rose D.J."/>
            <person name="Zhou S."/>
            <person name="Schwartz D.C."/>
            <person name="Perna N.T."/>
            <person name="Mobley H.L."/>
            <person name="Donnenberg M.S."/>
            <person name="Blattner F.R."/>
        </authorList>
    </citation>
    <scope>NUCLEOTIDE SEQUENCE [LARGE SCALE GENOMIC DNA]</scope>
    <source>
        <strain evidence="3">CFT073 / ATCC 700928 / UPEC</strain>
    </source>
</reference>
<accession>A0A0H2VCV8</accession>
<feature type="region of interest" description="Disordered" evidence="1">
    <location>
        <begin position="1"/>
        <end position="24"/>
    </location>
</feature>